<evidence type="ECO:0000313" key="3">
    <source>
        <dbReference type="Proteomes" id="UP000814176"/>
    </source>
</evidence>
<organism evidence="2 3">
    <name type="scientific">Rhodofomes roseus</name>
    <dbReference type="NCBI Taxonomy" id="34475"/>
    <lineage>
        <taxon>Eukaryota</taxon>
        <taxon>Fungi</taxon>
        <taxon>Dikarya</taxon>
        <taxon>Basidiomycota</taxon>
        <taxon>Agaricomycotina</taxon>
        <taxon>Agaricomycetes</taxon>
        <taxon>Polyporales</taxon>
        <taxon>Rhodofomes</taxon>
    </lineage>
</organism>
<reference evidence="2 3" key="1">
    <citation type="journal article" date="2021" name="Environ. Microbiol.">
        <title>Gene family expansions and transcriptome signatures uncover fungal adaptations to wood decay.</title>
        <authorList>
            <person name="Hage H."/>
            <person name="Miyauchi S."/>
            <person name="Viragh M."/>
            <person name="Drula E."/>
            <person name="Min B."/>
            <person name="Chaduli D."/>
            <person name="Navarro D."/>
            <person name="Favel A."/>
            <person name="Norest M."/>
            <person name="Lesage-Meessen L."/>
            <person name="Balint B."/>
            <person name="Merenyi Z."/>
            <person name="de Eugenio L."/>
            <person name="Morin E."/>
            <person name="Martinez A.T."/>
            <person name="Baldrian P."/>
            <person name="Stursova M."/>
            <person name="Martinez M.J."/>
            <person name="Novotny C."/>
            <person name="Magnuson J.K."/>
            <person name="Spatafora J.W."/>
            <person name="Maurice S."/>
            <person name="Pangilinan J."/>
            <person name="Andreopoulos W."/>
            <person name="LaButti K."/>
            <person name="Hundley H."/>
            <person name="Na H."/>
            <person name="Kuo A."/>
            <person name="Barry K."/>
            <person name="Lipzen A."/>
            <person name="Henrissat B."/>
            <person name="Riley R."/>
            <person name="Ahrendt S."/>
            <person name="Nagy L.G."/>
            <person name="Grigoriev I.V."/>
            <person name="Martin F."/>
            <person name="Rosso M.N."/>
        </authorList>
    </citation>
    <scope>NUCLEOTIDE SEQUENCE [LARGE SCALE GENOMIC DNA]</scope>
    <source>
        <strain evidence="2 3">CIRM-BRFM 1785</strain>
    </source>
</reference>
<name>A0ABQ8JZQ2_9APHY</name>
<dbReference type="RefSeq" id="XP_047773228.1">
    <property type="nucleotide sequence ID" value="XM_047928098.1"/>
</dbReference>
<accession>A0ABQ8JZQ2</accession>
<sequence length="178" mass="21012">MAPQRTLADSMQGLSLDDSKPAKTAISYPDTQPKPNPKPARWPKLPEGWQQQDRYFALGWDIKHPRLQEFVKMYTPEHLLDVPYLIRAPEILERGCCWRPIHLFTALPQDASPPEPWDDPDCPSMTIIAISFTSDQQLYDRRPTREQYDWLSLVFGCRPEWYRDVFPKKYAYFQDIWP</sequence>
<feature type="region of interest" description="Disordered" evidence="1">
    <location>
        <begin position="1"/>
        <end position="45"/>
    </location>
</feature>
<proteinExistence type="predicted"/>
<dbReference type="Proteomes" id="UP000814176">
    <property type="component" value="Unassembled WGS sequence"/>
</dbReference>
<dbReference type="EMBL" id="JADCUA010000035">
    <property type="protein sequence ID" value="KAH9829865.1"/>
    <property type="molecule type" value="Genomic_DNA"/>
</dbReference>
<evidence type="ECO:0000256" key="1">
    <source>
        <dbReference type="SAM" id="MobiDB-lite"/>
    </source>
</evidence>
<dbReference type="GeneID" id="72008830"/>
<evidence type="ECO:0000313" key="2">
    <source>
        <dbReference type="EMBL" id="KAH9829865.1"/>
    </source>
</evidence>
<keyword evidence="3" id="KW-1185">Reference proteome</keyword>
<protein>
    <submittedName>
        <fullName evidence="2">Uncharacterized protein</fullName>
    </submittedName>
</protein>
<gene>
    <name evidence="2" type="ORF">C8Q71DRAFT_862963</name>
</gene>
<comment type="caution">
    <text evidence="2">The sequence shown here is derived from an EMBL/GenBank/DDBJ whole genome shotgun (WGS) entry which is preliminary data.</text>
</comment>